<dbReference type="PANTHER" id="PTHR15396">
    <property type="entry name" value="RIBONUCLEASE P PROTEIN SUBUNIT P40"/>
    <property type="match status" value="1"/>
</dbReference>
<dbReference type="GO" id="GO:0000172">
    <property type="term" value="C:ribonuclease MRP complex"/>
    <property type="evidence" value="ECO:0007669"/>
    <property type="project" value="TreeGrafter"/>
</dbReference>
<dbReference type="InterPro" id="IPR013893">
    <property type="entry name" value="RNase_P_Rpp40"/>
</dbReference>
<name>A0A0P7BYD2_9HYPO</name>
<comment type="caution">
    <text evidence="1">The sequence shown here is derived from an EMBL/GenBank/DDBJ whole genome shotgun (WGS) entry which is preliminary data.</text>
</comment>
<dbReference type="AlphaFoldDB" id="A0A0P7BYD2"/>
<dbReference type="Proteomes" id="UP000050424">
    <property type="component" value="Unassembled WGS sequence"/>
</dbReference>
<dbReference type="Pfam" id="PF08584">
    <property type="entry name" value="Ribonuc_P_40"/>
    <property type="match status" value="1"/>
</dbReference>
<proteinExistence type="predicted"/>
<reference evidence="1 2" key="1">
    <citation type="submission" date="2015-09" db="EMBL/GenBank/DDBJ databases">
        <title>Draft genome of a European isolate of the apple canker pathogen Neonectria ditissima.</title>
        <authorList>
            <person name="Gomez-Cortecero A."/>
            <person name="Harrison R.J."/>
            <person name="Armitage A.D."/>
        </authorList>
    </citation>
    <scope>NUCLEOTIDE SEQUENCE [LARGE SCALE GENOMIC DNA]</scope>
    <source>
        <strain evidence="1 2">R09/05</strain>
    </source>
</reference>
<evidence type="ECO:0000313" key="1">
    <source>
        <dbReference type="EMBL" id="KPM44801.1"/>
    </source>
</evidence>
<dbReference type="STRING" id="78410.A0A0P7BYD2"/>
<dbReference type="GO" id="GO:0030681">
    <property type="term" value="C:multimeric ribonuclease P complex"/>
    <property type="evidence" value="ECO:0007669"/>
    <property type="project" value="TreeGrafter"/>
</dbReference>
<dbReference type="OrthoDB" id="63112at2759"/>
<sequence>MGHVDTKQAPRKGKPWTAIKSQDFIHKVDLILPAEAYESVYQKIVKACNPPRYSRVTMALGNILEGEFFTEYIKKGAYNESYTAVVSFDLRSPTMLRGKKGFGRLIYACKNVLKQPVTWLFCDVAESTPSPDPLQGYFPTSFTSSPGIIRDIVTLQGPLDIPSEILAHVDRSALEEAATECYEWLSLIRLGSPRVEAGDNIDPYLSRYQVPGEAEGTVVVCKLSWQGLISSSWFHRLLVCTVATCPSAAWFSLSATCFSKSVPGSGDEVMVLRPPVAEAKYLMWETKTSE</sequence>
<evidence type="ECO:0000313" key="2">
    <source>
        <dbReference type="Proteomes" id="UP000050424"/>
    </source>
</evidence>
<dbReference type="GO" id="GO:0000171">
    <property type="term" value="F:ribonuclease MRP activity"/>
    <property type="evidence" value="ECO:0007669"/>
    <property type="project" value="TreeGrafter"/>
</dbReference>
<protein>
    <submittedName>
        <fullName evidence="1">Uncharacterized protein</fullName>
    </submittedName>
</protein>
<dbReference type="GO" id="GO:0000447">
    <property type="term" value="P:endonucleolytic cleavage in ITS1 to separate SSU-rRNA from 5.8S rRNA and LSU-rRNA from tricistronic rRNA transcript (SSU-rRNA, 5.8S rRNA, LSU-rRNA)"/>
    <property type="evidence" value="ECO:0007669"/>
    <property type="project" value="TreeGrafter"/>
</dbReference>
<gene>
    <name evidence="1" type="ORF">AK830_g1710</name>
</gene>
<keyword evidence="2" id="KW-1185">Reference proteome</keyword>
<organism evidence="1 2">
    <name type="scientific">Neonectria ditissima</name>
    <dbReference type="NCBI Taxonomy" id="78410"/>
    <lineage>
        <taxon>Eukaryota</taxon>
        <taxon>Fungi</taxon>
        <taxon>Dikarya</taxon>
        <taxon>Ascomycota</taxon>
        <taxon>Pezizomycotina</taxon>
        <taxon>Sordariomycetes</taxon>
        <taxon>Hypocreomycetidae</taxon>
        <taxon>Hypocreales</taxon>
        <taxon>Nectriaceae</taxon>
        <taxon>Neonectria</taxon>
    </lineage>
</organism>
<dbReference type="GO" id="GO:0001682">
    <property type="term" value="P:tRNA 5'-leader removal"/>
    <property type="evidence" value="ECO:0007669"/>
    <property type="project" value="InterPro"/>
</dbReference>
<dbReference type="PANTHER" id="PTHR15396:SF1">
    <property type="entry name" value="RIBONUCLEASE P PROTEIN SUBUNIT P40"/>
    <property type="match status" value="1"/>
</dbReference>
<accession>A0A0P7BYD2</accession>
<dbReference type="EMBL" id="LKCW01000014">
    <property type="protein sequence ID" value="KPM44801.1"/>
    <property type="molecule type" value="Genomic_DNA"/>
</dbReference>
<dbReference type="GO" id="GO:0004526">
    <property type="term" value="F:ribonuclease P activity"/>
    <property type="evidence" value="ECO:0007669"/>
    <property type="project" value="TreeGrafter"/>
</dbReference>